<proteinExistence type="predicted"/>
<feature type="domain" description="F-box/LRR-repeat protein 15-like leucin rich repeat" evidence="2">
    <location>
        <begin position="422"/>
        <end position="544"/>
    </location>
</feature>
<dbReference type="STRING" id="64571.A0A1Y2GF45"/>
<comment type="caution">
    <text evidence="3">The sequence shown here is derived from an EMBL/GenBank/DDBJ whole genome shotgun (WGS) entry which is preliminary data.</text>
</comment>
<gene>
    <name evidence="3" type="ORF">BCR41DRAFT_358855</name>
</gene>
<dbReference type="OrthoDB" id="421226at2759"/>
<keyword evidence="4" id="KW-1185">Reference proteome</keyword>
<dbReference type="GeneID" id="33566974"/>
<sequence length="699" mass="78114">MPALVCPEDLVKKANCHPAVTTVEISNLKRKNHLQQQQQDRQHYHYQRFRSIFDLPEVCDLIAGHLDKNTLTVVVRVCRLWYANWIRHLWRRIRVEAGTLNGIEMVNAFPRLSLYIRQLEWIHSSDPTSAKAPIASELLMSSTDLSKLNLHSLLLNGGAGELDETTLTYIIQSSIEGLSALQLHNIRDVRGDLLKAAGVLVNLRHFSLAMADQDDDVHPHHRCLQQYSGVSTSTSSLSPPSSSSSSSGSIISPLTSAMLFHELSESELDSASPSQSSPNDSRNIEEYTTADELPTLMNACPYLRTIQTINLSVPLTREADATLDSGYTSDASEDGSIETGTETVPELEAIVDVKKATVDYIPQQWTIMQHLTDINLHGTAVSGNTLSVLFARSPHLIKLNLGQTASPLYLTGFHLEPTLIMTAMSSLVLSKCHFLDGQAFKEIFKASPNLLTLDISDTNIDDATLGALGHQCFKLMELDMQGCRQITDQGVRDMLSYPPSTESNEVLAPYQNYSLCSLSIVNCTELTGQGVRHVLMTCARLKDLEAQQPELLPESLFPHGLETNDEEELHNSLSEVDAVDDVSSLPWACYSTLETLRIKSLNFLNLRQARFLNARLSELKQLKVLHIGGSQLELSVLSGLGNQLESLFVDELTREVNLDDVRWLVDHTPNLTRLWCRQLIRHSEPWKLLRETRKNLKLW</sequence>
<dbReference type="SMART" id="SM00367">
    <property type="entry name" value="LRR_CC"/>
    <property type="match status" value="3"/>
</dbReference>
<dbReference type="Gene3D" id="3.80.10.10">
    <property type="entry name" value="Ribonuclease Inhibitor"/>
    <property type="match status" value="2"/>
</dbReference>
<evidence type="ECO:0000313" key="3">
    <source>
        <dbReference type="EMBL" id="ORZ09085.1"/>
    </source>
</evidence>
<dbReference type="GO" id="GO:0019005">
    <property type="term" value="C:SCF ubiquitin ligase complex"/>
    <property type="evidence" value="ECO:0007669"/>
    <property type="project" value="TreeGrafter"/>
</dbReference>
<feature type="region of interest" description="Disordered" evidence="1">
    <location>
        <begin position="230"/>
        <end position="249"/>
    </location>
</feature>
<dbReference type="SUPFAM" id="SSF52047">
    <property type="entry name" value="RNI-like"/>
    <property type="match status" value="1"/>
</dbReference>
<name>A0A1Y2GF45_9FUNG</name>
<dbReference type="PANTHER" id="PTHR13318">
    <property type="entry name" value="PARTNER OF PAIRED, ISOFORM B-RELATED"/>
    <property type="match status" value="1"/>
</dbReference>
<dbReference type="AlphaFoldDB" id="A0A1Y2GF45"/>
<reference evidence="3 4" key="1">
    <citation type="submission" date="2016-07" db="EMBL/GenBank/DDBJ databases">
        <title>Pervasive Adenine N6-methylation of Active Genes in Fungi.</title>
        <authorList>
            <consortium name="DOE Joint Genome Institute"/>
            <person name="Mondo S.J."/>
            <person name="Dannebaum R.O."/>
            <person name="Kuo R.C."/>
            <person name="Labutti K."/>
            <person name="Haridas S."/>
            <person name="Kuo A."/>
            <person name="Salamov A."/>
            <person name="Ahrendt S.R."/>
            <person name="Lipzen A."/>
            <person name="Sullivan W."/>
            <person name="Andreopoulos W.B."/>
            <person name="Clum A."/>
            <person name="Lindquist E."/>
            <person name="Daum C."/>
            <person name="Ramamoorthy G.K."/>
            <person name="Gryganskyi A."/>
            <person name="Culley D."/>
            <person name="Magnuson J.K."/>
            <person name="James T.Y."/>
            <person name="O'Malley M.A."/>
            <person name="Stajich J.E."/>
            <person name="Spatafora J.W."/>
            <person name="Visel A."/>
            <person name="Grigoriev I.V."/>
        </authorList>
    </citation>
    <scope>NUCLEOTIDE SEQUENCE [LARGE SCALE GENOMIC DNA]</scope>
    <source>
        <strain evidence="3 4">NRRL 3116</strain>
    </source>
</reference>
<evidence type="ECO:0000256" key="1">
    <source>
        <dbReference type="SAM" id="MobiDB-lite"/>
    </source>
</evidence>
<dbReference type="PANTHER" id="PTHR13318:SF95">
    <property type="entry name" value="F-BOX PROTEIN YLR352W"/>
    <property type="match status" value="1"/>
</dbReference>
<organism evidence="3 4">
    <name type="scientific">Lobosporangium transversale</name>
    <dbReference type="NCBI Taxonomy" id="64571"/>
    <lineage>
        <taxon>Eukaryota</taxon>
        <taxon>Fungi</taxon>
        <taxon>Fungi incertae sedis</taxon>
        <taxon>Mucoromycota</taxon>
        <taxon>Mortierellomycotina</taxon>
        <taxon>Mortierellomycetes</taxon>
        <taxon>Mortierellales</taxon>
        <taxon>Mortierellaceae</taxon>
        <taxon>Lobosporangium</taxon>
    </lineage>
</organism>
<evidence type="ECO:0000259" key="2">
    <source>
        <dbReference type="Pfam" id="PF25372"/>
    </source>
</evidence>
<accession>A0A1Y2GF45</accession>
<dbReference type="Pfam" id="PF25372">
    <property type="entry name" value="DUF7885"/>
    <property type="match status" value="1"/>
</dbReference>
<dbReference type="Proteomes" id="UP000193648">
    <property type="component" value="Unassembled WGS sequence"/>
</dbReference>
<dbReference type="InterPro" id="IPR006553">
    <property type="entry name" value="Leu-rich_rpt_Cys-con_subtyp"/>
</dbReference>
<dbReference type="InterPro" id="IPR032675">
    <property type="entry name" value="LRR_dom_sf"/>
</dbReference>
<protein>
    <recommendedName>
        <fullName evidence="2">F-box/LRR-repeat protein 15-like leucin rich repeat domain-containing protein</fullName>
    </recommendedName>
</protein>
<dbReference type="RefSeq" id="XP_021878712.1">
    <property type="nucleotide sequence ID" value="XM_022025130.1"/>
</dbReference>
<dbReference type="GO" id="GO:0031146">
    <property type="term" value="P:SCF-dependent proteasomal ubiquitin-dependent protein catabolic process"/>
    <property type="evidence" value="ECO:0007669"/>
    <property type="project" value="TreeGrafter"/>
</dbReference>
<evidence type="ECO:0000313" key="4">
    <source>
        <dbReference type="Proteomes" id="UP000193648"/>
    </source>
</evidence>
<dbReference type="EMBL" id="MCFF01000035">
    <property type="protein sequence ID" value="ORZ09085.1"/>
    <property type="molecule type" value="Genomic_DNA"/>
</dbReference>
<dbReference type="InParanoid" id="A0A1Y2GF45"/>
<dbReference type="InterPro" id="IPR057207">
    <property type="entry name" value="FBXL15_LRR"/>
</dbReference>